<dbReference type="InterPro" id="IPR006674">
    <property type="entry name" value="HD_domain"/>
</dbReference>
<keyword evidence="1" id="KW-0378">Hydrolase</keyword>
<gene>
    <name evidence="3" type="ORF">S12H4_36557</name>
</gene>
<dbReference type="PANTHER" id="PTHR37294:SF1">
    <property type="entry name" value="3'-5' EXORIBONUCLEASE YHAM"/>
    <property type="match status" value="1"/>
</dbReference>
<dbReference type="CDD" id="cd00077">
    <property type="entry name" value="HDc"/>
    <property type="match status" value="1"/>
</dbReference>
<dbReference type="InterPro" id="IPR003607">
    <property type="entry name" value="HD/PDEase_dom"/>
</dbReference>
<evidence type="ECO:0000256" key="1">
    <source>
        <dbReference type="ARBA" id="ARBA00022801"/>
    </source>
</evidence>
<dbReference type="GO" id="GO:0031125">
    <property type="term" value="P:rRNA 3'-end processing"/>
    <property type="evidence" value="ECO:0007669"/>
    <property type="project" value="TreeGrafter"/>
</dbReference>
<name>X1SGK0_9ZZZZ</name>
<protein>
    <recommendedName>
        <fullName evidence="2">HD domain-containing protein</fullName>
    </recommendedName>
</protein>
<dbReference type="Pfam" id="PF01966">
    <property type="entry name" value="HD"/>
    <property type="match status" value="1"/>
</dbReference>
<dbReference type="GO" id="GO:0016787">
    <property type="term" value="F:hydrolase activity"/>
    <property type="evidence" value="ECO:0007669"/>
    <property type="project" value="UniProtKB-KW"/>
</dbReference>
<dbReference type="AlphaFoldDB" id="X1SGK0"/>
<comment type="caution">
    <text evidence="3">The sequence shown here is derived from an EMBL/GenBank/DDBJ whole genome shotgun (WGS) entry which is preliminary data.</text>
</comment>
<dbReference type="PANTHER" id="PTHR37294">
    <property type="entry name" value="3'-5' EXORIBONUCLEASE YHAM"/>
    <property type="match status" value="1"/>
</dbReference>
<evidence type="ECO:0000313" key="3">
    <source>
        <dbReference type="EMBL" id="GAI92142.1"/>
    </source>
</evidence>
<accession>X1SGK0</accession>
<dbReference type="SUPFAM" id="SSF109604">
    <property type="entry name" value="HD-domain/PDEase-like"/>
    <property type="match status" value="1"/>
</dbReference>
<dbReference type="EMBL" id="BARW01021800">
    <property type="protein sequence ID" value="GAI92142.1"/>
    <property type="molecule type" value="Genomic_DNA"/>
</dbReference>
<feature type="domain" description="HD" evidence="2">
    <location>
        <begin position="106"/>
        <end position="229"/>
    </location>
</feature>
<dbReference type="Gene3D" id="1.10.3210.10">
    <property type="entry name" value="Hypothetical protein af1432"/>
    <property type="match status" value="1"/>
</dbReference>
<feature type="non-terminal residue" evidence="3">
    <location>
        <position position="1"/>
    </location>
</feature>
<sequence length="234" mass="27506">LEKYQEILKIGNVVEITGEFNKEYKSVTIINTKVIDPEDYELKEFVVLPFIDEDLLIKQLFDTISKIHNKYLKNLIENIFNDEEIKSKFFECPSAIKHHHPYRCGNLEHTIGMLNVFRNFEDFYNRNTELNVDLIYAGIILHDIGKIYEYEIYNGIPMKTSNSLIGHHSLGFQLVSRFINEISDFPNDLKNRILHIILSHHGRKEWGSPVEPQFSEAEIVHYLDMIDSRFKSQS</sequence>
<organism evidence="3">
    <name type="scientific">marine sediment metagenome</name>
    <dbReference type="NCBI Taxonomy" id="412755"/>
    <lineage>
        <taxon>unclassified sequences</taxon>
        <taxon>metagenomes</taxon>
        <taxon>ecological metagenomes</taxon>
    </lineage>
</organism>
<dbReference type="PROSITE" id="PS51831">
    <property type="entry name" value="HD"/>
    <property type="match status" value="1"/>
</dbReference>
<evidence type="ECO:0000259" key="2">
    <source>
        <dbReference type="PROSITE" id="PS51831"/>
    </source>
</evidence>
<reference evidence="3" key="1">
    <citation type="journal article" date="2014" name="Front. Microbiol.">
        <title>High frequency of phylogenetically diverse reductive dehalogenase-homologous genes in deep subseafloor sedimentary metagenomes.</title>
        <authorList>
            <person name="Kawai M."/>
            <person name="Futagami T."/>
            <person name="Toyoda A."/>
            <person name="Takaki Y."/>
            <person name="Nishi S."/>
            <person name="Hori S."/>
            <person name="Arai W."/>
            <person name="Tsubouchi T."/>
            <person name="Morono Y."/>
            <person name="Uchiyama I."/>
            <person name="Ito T."/>
            <person name="Fujiyama A."/>
            <person name="Inagaki F."/>
            <person name="Takami H."/>
        </authorList>
    </citation>
    <scope>NUCLEOTIDE SEQUENCE</scope>
    <source>
        <strain evidence="3">Expedition CK06-06</strain>
    </source>
</reference>
<dbReference type="InterPro" id="IPR050798">
    <property type="entry name" value="YhaM_exoribonuc/phosphodiest"/>
</dbReference>
<proteinExistence type="predicted"/>